<organism evidence="2 3">
    <name type="scientific">Actinomycetospora aeridis</name>
    <dbReference type="NCBI Taxonomy" id="3129231"/>
    <lineage>
        <taxon>Bacteria</taxon>
        <taxon>Bacillati</taxon>
        <taxon>Actinomycetota</taxon>
        <taxon>Actinomycetes</taxon>
        <taxon>Pseudonocardiales</taxon>
        <taxon>Pseudonocardiaceae</taxon>
        <taxon>Actinomycetospora</taxon>
    </lineage>
</organism>
<dbReference type="RefSeq" id="WP_337712282.1">
    <property type="nucleotide sequence ID" value="NZ_JBBEGL010000001.1"/>
</dbReference>
<keyword evidence="3" id="KW-1185">Reference proteome</keyword>
<evidence type="ECO:0000313" key="3">
    <source>
        <dbReference type="Proteomes" id="UP001370100"/>
    </source>
</evidence>
<dbReference type="Proteomes" id="UP001370100">
    <property type="component" value="Unassembled WGS sequence"/>
</dbReference>
<sequence>MGVASRQGTCAACGGPLGRETDLEFLIDDTVRMVAVHPGHSTQPDRALRPGERDSYRDSDRDPDRDPDDLDPDDALGAAA</sequence>
<feature type="compositionally biased region" description="Acidic residues" evidence="1">
    <location>
        <begin position="65"/>
        <end position="74"/>
    </location>
</feature>
<dbReference type="EMBL" id="JBBEGL010000001">
    <property type="protein sequence ID" value="MEJ2885823.1"/>
    <property type="molecule type" value="Genomic_DNA"/>
</dbReference>
<protein>
    <submittedName>
        <fullName evidence="2">Uncharacterized protein</fullName>
    </submittedName>
</protein>
<proteinExistence type="predicted"/>
<name>A0ABU8N0T6_9PSEU</name>
<feature type="region of interest" description="Disordered" evidence="1">
    <location>
        <begin position="36"/>
        <end position="80"/>
    </location>
</feature>
<gene>
    <name evidence="2" type="ORF">WCD41_05130</name>
</gene>
<reference evidence="2 3" key="1">
    <citation type="submission" date="2024-03" db="EMBL/GenBank/DDBJ databases">
        <title>Actinomycetospora sp. OC33-EN06, a novel actinomycete isolated from wild orchid (Aerides multiflora).</title>
        <authorList>
            <person name="Suriyachadkun C."/>
        </authorList>
    </citation>
    <scope>NUCLEOTIDE SEQUENCE [LARGE SCALE GENOMIC DNA]</scope>
    <source>
        <strain evidence="2 3">OC33-EN06</strain>
    </source>
</reference>
<evidence type="ECO:0000256" key="1">
    <source>
        <dbReference type="SAM" id="MobiDB-lite"/>
    </source>
</evidence>
<accession>A0ABU8N0T6</accession>
<evidence type="ECO:0000313" key="2">
    <source>
        <dbReference type="EMBL" id="MEJ2885823.1"/>
    </source>
</evidence>
<comment type="caution">
    <text evidence="2">The sequence shown here is derived from an EMBL/GenBank/DDBJ whole genome shotgun (WGS) entry which is preliminary data.</text>
</comment>
<feature type="compositionally biased region" description="Basic and acidic residues" evidence="1">
    <location>
        <begin position="46"/>
        <end position="64"/>
    </location>
</feature>